<reference evidence="4 5" key="1">
    <citation type="submission" date="2024-02" db="EMBL/GenBank/DDBJ databases">
        <title>High-quality chromosome-scale genome assembly of Pensacola bahiagrass (Paspalum notatum Flugge var. saurae).</title>
        <authorList>
            <person name="Vega J.M."/>
            <person name="Podio M."/>
            <person name="Orjuela J."/>
            <person name="Siena L.A."/>
            <person name="Pessino S.C."/>
            <person name="Combes M.C."/>
            <person name="Mariac C."/>
            <person name="Albertini E."/>
            <person name="Pupilli F."/>
            <person name="Ortiz J.P.A."/>
            <person name="Leblanc O."/>
        </authorList>
    </citation>
    <scope>NUCLEOTIDE SEQUENCE [LARGE SCALE GENOMIC DNA]</scope>
    <source>
        <strain evidence="4">R1</strain>
        <tissue evidence="4">Leaf</tissue>
    </source>
</reference>
<keyword evidence="5" id="KW-1185">Reference proteome</keyword>
<gene>
    <name evidence="4" type="ORF">U9M48_002902</name>
</gene>
<dbReference type="PANTHER" id="PTHR33021">
    <property type="entry name" value="BLUE COPPER PROTEIN"/>
    <property type="match status" value="1"/>
</dbReference>
<dbReference type="Pfam" id="PF02298">
    <property type="entry name" value="Cu_bind_like"/>
    <property type="match status" value="1"/>
</dbReference>
<proteinExistence type="predicted"/>
<evidence type="ECO:0000256" key="1">
    <source>
        <dbReference type="SAM" id="MobiDB-lite"/>
    </source>
</evidence>
<evidence type="ECO:0000313" key="5">
    <source>
        <dbReference type="Proteomes" id="UP001341281"/>
    </source>
</evidence>
<dbReference type="GO" id="GO:0009055">
    <property type="term" value="F:electron transfer activity"/>
    <property type="evidence" value="ECO:0007669"/>
    <property type="project" value="InterPro"/>
</dbReference>
<feature type="chain" id="PRO_5042914472" description="Phytocyanin domain-containing protein" evidence="2">
    <location>
        <begin position="26"/>
        <end position="248"/>
    </location>
</feature>
<evidence type="ECO:0000313" key="4">
    <source>
        <dbReference type="EMBL" id="WVZ51792.1"/>
    </source>
</evidence>
<organism evidence="4 5">
    <name type="scientific">Paspalum notatum var. saurae</name>
    <dbReference type="NCBI Taxonomy" id="547442"/>
    <lineage>
        <taxon>Eukaryota</taxon>
        <taxon>Viridiplantae</taxon>
        <taxon>Streptophyta</taxon>
        <taxon>Embryophyta</taxon>
        <taxon>Tracheophyta</taxon>
        <taxon>Spermatophyta</taxon>
        <taxon>Magnoliopsida</taxon>
        <taxon>Liliopsida</taxon>
        <taxon>Poales</taxon>
        <taxon>Poaceae</taxon>
        <taxon>PACMAD clade</taxon>
        <taxon>Panicoideae</taxon>
        <taxon>Andropogonodae</taxon>
        <taxon>Paspaleae</taxon>
        <taxon>Paspalinae</taxon>
        <taxon>Paspalum</taxon>
    </lineage>
</organism>
<dbReference type="FunFam" id="2.60.40.420:FF:000048">
    <property type="entry name" value="Early nodulin-like protein 18"/>
    <property type="match status" value="1"/>
</dbReference>
<dbReference type="AlphaFoldDB" id="A0AAQ3PIF1"/>
<dbReference type="GO" id="GO:0005886">
    <property type="term" value="C:plasma membrane"/>
    <property type="evidence" value="ECO:0007669"/>
    <property type="project" value="TreeGrafter"/>
</dbReference>
<sequence length="248" mass="24944">MAPRSSAAVVVLAAVLVVSLPAARAASPAADDAPPYRNHTVGGTDGWFFNAKTNSSSGNYSAWANGETFYLGDYLRSIPTLVLKAESNLVFKTNDNSTVVQTANATAYDLCDASDDPSNSIFGGGGGGGGGPEESSTIPVPLTREGPNYFFSEADDGAQCQQGMRFEIKVEHGQGLPASMAHPPPAPKERVLAPPPAGTAFSGTGGVEPGDGAGDNGGEGRSGACRASAAGGRFLGVAVAVALAALVV</sequence>
<dbReference type="Proteomes" id="UP001341281">
    <property type="component" value="Chromosome 01"/>
</dbReference>
<feature type="region of interest" description="Disordered" evidence="1">
    <location>
        <begin position="177"/>
        <end position="225"/>
    </location>
</feature>
<dbReference type="PROSITE" id="PS51485">
    <property type="entry name" value="PHYTOCYANIN"/>
    <property type="match status" value="1"/>
</dbReference>
<feature type="signal peptide" evidence="2">
    <location>
        <begin position="1"/>
        <end position="25"/>
    </location>
</feature>
<evidence type="ECO:0000259" key="3">
    <source>
        <dbReference type="PROSITE" id="PS51485"/>
    </source>
</evidence>
<protein>
    <recommendedName>
        <fullName evidence="3">Phytocyanin domain-containing protein</fullName>
    </recommendedName>
</protein>
<dbReference type="InterPro" id="IPR039391">
    <property type="entry name" value="Phytocyanin-like"/>
</dbReference>
<keyword evidence="2" id="KW-0732">Signal</keyword>
<name>A0AAQ3PIF1_PASNO</name>
<dbReference type="PANTHER" id="PTHR33021:SF213">
    <property type="entry name" value="OS12G0454600 PROTEIN"/>
    <property type="match status" value="1"/>
</dbReference>
<dbReference type="Gene3D" id="2.60.40.420">
    <property type="entry name" value="Cupredoxins - blue copper proteins"/>
    <property type="match status" value="1"/>
</dbReference>
<feature type="compositionally biased region" description="Gly residues" evidence="1">
    <location>
        <begin position="203"/>
        <end position="221"/>
    </location>
</feature>
<dbReference type="InterPro" id="IPR008972">
    <property type="entry name" value="Cupredoxin"/>
</dbReference>
<dbReference type="InterPro" id="IPR003245">
    <property type="entry name" value="Phytocyanin_dom"/>
</dbReference>
<feature type="domain" description="Phytocyanin" evidence="3">
    <location>
        <begin position="37"/>
        <end position="172"/>
    </location>
</feature>
<dbReference type="EMBL" id="CP144745">
    <property type="protein sequence ID" value="WVZ51792.1"/>
    <property type="molecule type" value="Genomic_DNA"/>
</dbReference>
<evidence type="ECO:0000256" key="2">
    <source>
        <dbReference type="SAM" id="SignalP"/>
    </source>
</evidence>
<dbReference type="SUPFAM" id="SSF49503">
    <property type="entry name" value="Cupredoxins"/>
    <property type="match status" value="1"/>
</dbReference>
<accession>A0AAQ3PIF1</accession>